<organism evidence="1 2">
    <name type="scientific">Eretmocerus hayati</name>
    <dbReference type="NCBI Taxonomy" id="131215"/>
    <lineage>
        <taxon>Eukaryota</taxon>
        <taxon>Metazoa</taxon>
        <taxon>Ecdysozoa</taxon>
        <taxon>Arthropoda</taxon>
        <taxon>Hexapoda</taxon>
        <taxon>Insecta</taxon>
        <taxon>Pterygota</taxon>
        <taxon>Neoptera</taxon>
        <taxon>Endopterygota</taxon>
        <taxon>Hymenoptera</taxon>
        <taxon>Apocrita</taxon>
        <taxon>Proctotrupomorpha</taxon>
        <taxon>Chalcidoidea</taxon>
        <taxon>Aphelinidae</taxon>
        <taxon>Aphelininae</taxon>
        <taxon>Eretmocerus</taxon>
    </lineage>
</organism>
<dbReference type="EMBL" id="CM056744">
    <property type="protein sequence ID" value="KAJ8664481.1"/>
    <property type="molecule type" value="Genomic_DNA"/>
</dbReference>
<name>A0ACC2N185_9HYME</name>
<keyword evidence="2" id="KW-1185">Reference proteome</keyword>
<proteinExistence type="predicted"/>
<gene>
    <name evidence="1" type="ORF">QAD02_006143</name>
</gene>
<dbReference type="Proteomes" id="UP001239111">
    <property type="component" value="Chromosome 4"/>
</dbReference>
<comment type="caution">
    <text evidence="1">The sequence shown here is derived from an EMBL/GenBank/DDBJ whole genome shotgun (WGS) entry which is preliminary data.</text>
</comment>
<evidence type="ECO:0000313" key="2">
    <source>
        <dbReference type="Proteomes" id="UP001239111"/>
    </source>
</evidence>
<protein>
    <submittedName>
        <fullName evidence="1">Uncharacterized protein</fullName>
    </submittedName>
</protein>
<sequence length="358" mass="38588">MAEVMDEGTFEDATTAVSQGKRDLLVRDYAGAVSALAQGCALLATQFGETADELGEPYLYYGRALLCLGRDEGGVLGTVQYYGEFSVISRQEKENGKAEKESEKAKPESAKVENGKTEETKTEEAKPEGNLQLAWEILELAKLILLKRGPPGWKLLAEAHRLLGEVALESGNMPGALSDLNACLDLLRKIEPADPRSMAETHYQLGLAHTLGSEFDEAIEQFKEATSLLETRIKELQSMTEPPKTDDPLYTIEGEIKELKELLPEIQEKIADTRDFKQQACKLMIEGIKSHIAGGSCSNGAGPSGEGSSGSSSVATSSASSSKPVSDISHLVRKKRKPEDGEGEAASPCKKPTPEKSS</sequence>
<reference evidence="1" key="1">
    <citation type="submission" date="2023-04" db="EMBL/GenBank/DDBJ databases">
        <title>A chromosome-level genome assembly of the parasitoid wasp Eretmocerus hayati.</title>
        <authorList>
            <person name="Zhong Y."/>
            <person name="Liu S."/>
            <person name="Liu Y."/>
        </authorList>
    </citation>
    <scope>NUCLEOTIDE SEQUENCE</scope>
    <source>
        <strain evidence="1">ZJU_SS_LIU_2023</strain>
    </source>
</reference>
<evidence type="ECO:0000313" key="1">
    <source>
        <dbReference type="EMBL" id="KAJ8664481.1"/>
    </source>
</evidence>
<accession>A0ACC2N185</accession>